<dbReference type="EMBL" id="JAWQEG010004026">
    <property type="protein sequence ID" value="KAK3863380.1"/>
    <property type="molecule type" value="Genomic_DNA"/>
</dbReference>
<comment type="caution">
    <text evidence="3">The sequence shown here is derived from an EMBL/GenBank/DDBJ whole genome shotgun (WGS) entry which is preliminary data.</text>
</comment>
<dbReference type="GO" id="GO:0003824">
    <property type="term" value="F:catalytic activity"/>
    <property type="evidence" value="ECO:0007669"/>
    <property type="project" value="InterPro"/>
</dbReference>
<dbReference type="Proteomes" id="UP001286313">
    <property type="component" value="Unassembled WGS sequence"/>
</dbReference>
<feature type="compositionally biased region" description="Polar residues" evidence="1">
    <location>
        <begin position="974"/>
        <end position="986"/>
    </location>
</feature>
<dbReference type="SUPFAM" id="SSF56219">
    <property type="entry name" value="DNase I-like"/>
    <property type="match status" value="1"/>
</dbReference>
<feature type="compositionally biased region" description="Polar residues" evidence="1">
    <location>
        <begin position="410"/>
        <end position="466"/>
    </location>
</feature>
<sequence length="1044" mass="115712">MRTRNRPGSEEEDDAGLHTVTLHQSDRGKSSPAKLYATATGTHQNDSYFPLIKNSEATCANNSAAEATDTTVSPDDSFTASTTTSDNQMSKSSVATTFSLNTTKDAVVIASYENNTSQDDEPNSTCDSNPILNERNDGEPNTDGWTEVKSRNLKKKEQQAKNSHDQDYSATKKNEQQAKNFHEQENSASTCPSNKLLITPTQHFPTAYDVVEALESEHPSLTFHIKMTPTGNILLTPPDTDTLHLLKSITELRGKPISITAQEPPLTQAILLRYPIMMPLQPILKHPMVLEAKRCTMPTSGNQTRQELPNPTSSDTSREREAGCLDHHSQANSCRTKMVCKSTTATSDTTIPYSHNCRLPYPSGSHEARSENDLQPGCRMSSLTEYCSTSTRTNTSASTTNTNTSLLSNQHHTITSSTHPCRSHSKNTSSTHPCRSHSKNTSSTHPCRSHSKNSNATFDTTNSAIQFYTPGDSDPDPNRSKGPISKLCTDSSWAIKRINKQREANSNMRHCNQHHTESFKSHHPEESSQVSKGTNRQHPGRKCSCEGPHEDSTSHSEPVRQHPERHSCDGSQPTTKISTGVGGPGAPREGLRILQWNICGIRGKLHLLREVATTEDIDVFLLQETLLPASCPVGLRGYSAHSLPRVAGDTQGSIILVKEHIRFTPIASPVHCGGGVEVQGIILQLAHSTLTVYNIYNNSSGHLDISELLPLAATETTLIAGDFNCHHQRLHSCSPTNRDGRHLAGVLESTSGVTLLNTGEPTHVRGGRLDLTFVSSTLQHSAKWNIHPTLTSDHFAIYCQLDINPLPPPSPNPPRWNMRKANWDTFRQSIEKQLKEIRPPDDLDKHEAFLNNIFHKAANEAIPLTKPCKKQRKDHWFYNERVRVLNNRLNAARRLNRRHPSDKNRALLRAVVQLTHQEKKKIQEQKWIEWCQGIDSHTTLSSMWSKLKAVSGKKVSAPPSHSNPQQEAEHLASSFATRSSSTQLPDSTIHTLARLLPERKSEVELACLAEADTDPPITHRELLSAQKRSVSNWGLRSTSSKPRQ</sequence>
<dbReference type="AlphaFoldDB" id="A0AAE1K5R3"/>
<keyword evidence="4" id="KW-1185">Reference proteome</keyword>
<feature type="compositionally biased region" description="Polar residues" evidence="1">
    <location>
        <begin position="1026"/>
        <end position="1044"/>
    </location>
</feature>
<feature type="region of interest" description="Disordered" evidence="1">
    <location>
        <begin position="113"/>
        <end position="193"/>
    </location>
</feature>
<feature type="region of interest" description="Disordered" evidence="1">
    <location>
        <begin position="952"/>
        <end position="986"/>
    </location>
</feature>
<feature type="compositionally biased region" description="Basic and acidic residues" evidence="1">
    <location>
        <begin position="543"/>
        <end position="568"/>
    </location>
</feature>
<feature type="domain" description="Endonuclease/exonuclease/phosphatase" evidence="2">
    <location>
        <begin position="692"/>
        <end position="798"/>
    </location>
</feature>
<dbReference type="InterPro" id="IPR036691">
    <property type="entry name" value="Endo/exonu/phosph_ase_sf"/>
</dbReference>
<dbReference type="Pfam" id="PF14529">
    <property type="entry name" value="Exo_endo_phos_2"/>
    <property type="match status" value="1"/>
</dbReference>
<evidence type="ECO:0000259" key="2">
    <source>
        <dbReference type="Pfam" id="PF14529"/>
    </source>
</evidence>
<evidence type="ECO:0000313" key="3">
    <source>
        <dbReference type="EMBL" id="KAK3863380.1"/>
    </source>
</evidence>
<feature type="compositionally biased region" description="Basic and acidic residues" evidence="1">
    <location>
        <begin position="514"/>
        <end position="526"/>
    </location>
</feature>
<feature type="region of interest" description="Disordered" evidence="1">
    <location>
        <begin position="1"/>
        <end position="35"/>
    </location>
</feature>
<feature type="compositionally biased region" description="Polar residues" evidence="1">
    <location>
        <begin position="297"/>
        <end position="315"/>
    </location>
</feature>
<feature type="compositionally biased region" description="Basic and acidic residues" evidence="1">
    <location>
        <begin position="146"/>
        <end position="185"/>
    </location>
</feature>
<feature type="region of interest" description="Disordered" evidence="1">
    <location>
        <begin position="1025"/>
        <end position="1044"/>
    </location>
</feature>
<gene>
    <name evidence="3" type="ORF">Pcinc_030845</name>
</gene>
<feature type="region of interest" description="Disordered" evidence="1">
    <location>
        <begin position="297"/>
        <end position="328"/>
    </location>
</feature>
<reference evidence="3" key="1">
    <citation type="submission" date="2023-10" db="EMBL/GenBank/DDBJ databases">
        <title>Genome assemblies of two species of porcelain crab, Petrolisthes cinctipes and Petrolisthes manimaculis (Anomura: Porcellanidae).</title>
        <authorList>
            <person name="Angst P."/>
        </authorList>
    </citation>
    <scope>NUCLEOTIDE SEQUENCE</scope>
    <source>
        <strain evidence="3">PB745_01</strain>
        <tissue evidence="3">Gill</tissue>
    </source>
</reference>
<dbReference type="InterPro" id="IPR005135">
    <property type="entry name" value="Endo/exonuclease/phosphatase"/>
</dbReference>
<feature type="region of interest" description="Disordered" evidence="1">
    <location>
        <begin position="389"/>
        <end position="486"/>
    </location>
</feature>
<feature type="compositionally biased region" description="Polar residues" evidence="1">
    <location>
        <begin position="569"/>
        <end position="578"/>
    </location>
</feature>
<feature type="compositionally biased region" description="Low complexity" evidence="1">
    <location>
        <begin position="389"/>
        <end position="409"/>
    </location>
</feature>
<proteinExistence type="predicted"/>
<feature type="compositionally biased region" description="Low complexity" evidence="1">
    <location>
        <begin position="73"/>
        <end position="86"/>
    </location>
</feature>
<feature type="region of interest" description="Disordered" evidence="1">
    <location>
        <begin position="503"/>
        <end position="586"/>
    </location>
</feature>
<feature type="region of interest" description="Disordered" evidence="1">
    <location>
        <begin position="61"/>
        <end position="92"/>
    </location>
</feature>
<protein>
    <recommendedName>
        <fullName evidence="2">Endonuclease/exonuclease/phosphatase domain-containing protein</fullName>
    </recommendedName>
</protein>
<evidence type="ECO:0000313" key="4">
    <source>
        <dbReference type="Proteomes" id="UP001286313"/>
    </source>
</evidence>
<evidence type="ECO:0000256" key="1">
    <source>
        <dbReference type="SAM" id="MobiDB-lite"/>
    </source>
</evidence>
<name>A0AAE1K5R3_PETCI</name>
<dbReference type="Gene3D" id="3.60.10.10">
    <property type="entry name" value="Endonuclease/exonuclease/phosphatase"/>
    <property type="match status" value="1"/>
</dbReference>
<feature type="compositionally biased region" description="Polar residues" evidence="1">
    <location>
        <begin position="61"/>
        <end position="72"/>
    </location>
</feature>
<organism evidence="3 4">
    <name type="scientific">Petrolisthes cinctipes</name>
    <name type="common">Flat porcelain crab</name>
    <dbReference type="NCBI Taxonomy" id="88211"/>
    <lineage>
        <taxon>Eukaryota</taxon>
        <taxon>Metazoa</taxon>
        <taxon>Ecdysozoa</taxon>
        <taxon>Arthropoda</taxon>
        <taxon>Crustacea</taxon>
        <taxon>Multicrustacea</taxon>
        <taxon>Malacostraca</taxon>
        <taxon>Eumalacostraca</taxon>
        <taxon>Eucarida</taxon>
        <taxon>Decapoda</taxon>
        <taxon>Pleocyemata</taxon>
        <taxon>Anomura</taxon>
        <taxon>Galatheoidea</taxon>
        <taxon>Porcellanidae</taxon>
        <taxon>Petrolisthes</taxon>
    </lineage>
</organism>
<feature type="compositionally biased region" description="Polar residues" evidence="1">
    <location>
        <begin position="113"/>
        <end position="131"/>
    </location>
</feature>
<accession>A0AAE1K5R3</accession>
<feature type="compositionally biased region" description="Basic and acidic residues" evidence="1">
    <location>
        <begin position="316"/>
        <end position="328"/>
    </location>
</feature>
<feature type="compositionally biased region" description="Polar residues" evidence="1">
    <location>
        <begin position="527"/>
        <end position="537"/>
    </location>
</feature>